<feature type="domain" description="Peptidase S24/S26A/S26B/S26C" evidence="14">
    <location>
        <begin position="76"/>
        <end position="190"/>
    </location>
</feature>
<dbReference type="InterPro" id="IPR036390">
    <property type="entry name" value="WH_DNA-bd_sf"/>
</dbReference>
<dbReference type="InterPro" id="IPR036388">
    <property type="entry name" value="WH-like_DNA-bd_sf"/>
</dbReference>
<dbReference type="InterPro" id="IPR006199">
    <property type="entry name" value="LexA_DNA-bd_dom"/>
</dbReference>
<name>A0AA95KIC7_9GAMM</name>
<reference evidence="16" key="2">
    <citation type="submission" date="2023-04" db="EMBL/GenBank/DDBJ databases">
        <authorList>
            <person name="Beletskiy A.V."/>
            <person name="Mardanov A.V."/>
            <person name="Ravin N.V."/>
        </authorList>
    </citation>
    <scope>NUCLEOTIDE SEQUENCE</scope>
    <source>
        <strain evidence="16">GKL-01</strain>
    </source>
</reference>
<dbReference type="InterPro" id="IPR050077">
    <property type="entry name" value="LexA_repressor"/>
</dbReference>
<dbReference type="InterPro" id="IPR039418">
    <property type="entry name" value="LexA-like"/>
</dbReference>
<dbReference type="SUPFAM" id="SSF46785">
    <property type="entry name" value="Winged helix' DNA-binding domain"/>
    <property type="match status" value="1"/>
</dbReference>
<feature type="domain" description="LexA repressor DNA-binding" evidence="15">
    <location>
        <begin position="2"/>
        <end position="60"/>
    </location>
</feature>
<keyword evidence="6 12" id="KW-0068">Autocatalytic cleavage</keyword>
<proteinExistence type="inferred from homology"/>
<evidence type="ECO:0000256" key="4">
    <source>
        <dbReference type="ARBA" id="ARBA00022763"/>
    </source>
</evidence>
<gene>
    <name evidence="12 16" type="primary">lexA</name>
    <name evidence="16" type="ORF">QJT80_00710</name>
</gene>
<dbReference type="KEGG" id="tdu:QJT80_00710"/>
<keyword evidence="2 12" id="KW-0678">Repressor</keyword>
<evidence type="ECO:0000256" key="3">
    <source>
        <dbReference type="ARBA" id="ARBA00022705"/>
    </source>
</evidence>
<dbReference type="NCBIfam" id="TIGR00498">
    <property type="entry name" value="lexA"/>
    <property type="match status" value="1"/>
</dbReference>
<dbReference type="FunFam" id="2.10.109.10:FF:000001">
    <property type="entry name" value="LexA repressor"/>
    <property type="match status" value="1"/>
</dbReference>
<dbReference type="GO" id="GO:0006281">
    <property type="term" value="P:DNA repair"/>
    <property type="evidence" value="ECO:0007669"/>
    <property type="project" value="UniProtKB-UniRule"/>
</dbReference>
<accession>A0AA95KIC7</accession>
<evidence type="ECO:0000256" key="1">
    <source>
        <dbReference type="ARBA" id="ARBA00007484"/>
    </source>
</evidence>
<dbReference type="GO" id="GO:0004252">
    <property type="term" value="F:serine-type endopeptidase activity"/>
    <property type="evidence" value="ECO:0007669"/>
    <property type="project" value="UniProtKB-UniRule"/>
</dbReference>
<evidence type="ECO:0000256" key="10">
    <source>
        <dbReference type="ARBA" id="ARBA00023204"/>
    </source>
</evidence>
<dbReference type="CDD" id="cd06529">
    <property type="entry name" value="S24_LexA-like"/>
    <property type="match status" value="1"/>
</dbReference>
<evidence type="ECO:0000313" key="16">
    <source>
        <dbReference type="EMBL" id="WGZ91005.1"/>
    </source>
</evidence>
<dbReference type="EC" id="3.4.21.88" evidence="12"/>
<dbReference type="EMBL" id="CP124755">
    <property type="protein sequence ID" value="WGZ91005.1"/>
    <property type="molecule type" value="Genomic_DNA"/>
</dbReference>
<dbReference type="Pfam" id="PF00717">
    <property type="entry name" value="Peptidase_S24"/>
    <property type="match status" value="1"/>
</dbReference>
<feature type="site" description="Cleavage; by autolysis" evidence="12">
    <location>
        <begin position="83"/>
        <end position="84"/>
    </location>
</feature>
<dbReference type="HAMAP" id="MF_00015">
    <property type="entry name" value="LexA"/>
    <property type="match status" value="1"/>
</dbReference>
<feature type="DNA-binding region" description="H-T-H motif" evidence="12">
    <location>
        <begin position="26"/>
        <end position="46"/>
    </location>
</feature>
<dbReference type="Proteomes" id="UP001300672">
    <property type="component" value="Chromosome"/>
</dbReference>
<dbReference type="Gene3D" id="2.10.109.10">
    <property type="entry name" value="Umud Fragment, subunit A"/>
    <property type="match status" value="1"/>
</dbReference>
<feature type="active site" description="For autocatalytic cleavage activity" evidence="12">
    <location>
        <position position="154"/>
    </location>
</feature>
<keyword evidence="7 12" id="KW-0805">Transcription regulation</keyword>
<comment type="subunit">
    <text evidence="12">Homodimer.</text>
</comment>
<evidence type="ECO:0000256" key="9">
    <source>
        <dbReference type="ARBA" id="ARBA00023163"/>
    </source>
</evidence>
<feature type="active site" description="For autocatalytic cleavage activity" evidence="12">
    <location>
        <position position="116"/>
    </location>
</feature>
<keyword evidence="8 12" id="KW-0238">DNA-binding</keyword>
<keyword evidence="10 12" id="KW-0234">DNA repair</keyword>
<keyword evidence="9 12" id="KW-0804">Transcription</keyword>
<evidence type="ECO:0000256" key="5">
    <source>
        <dbReference type="ARBA" id="ARBA00022801"/>
    </source>
</evidence>
<dbReference type="Pfam" id="PF01726">
    <property type="entry name" value="LexA_DNA_bind"/>
    <property type="match status" value="1"/>
</dbReference>
<dbReference type="PRINTS" id="PR00726">
    <property type="entry name" value="LEXASERPTASE"/>
</dbReference>
<dbReference type="PANTHER" id="PTHR33516">
    <property type="entry name" value="LEXA REPRESSOR"/>
    <property type="match status" value="1"/>
</dbReference>
<organism evidence="16">
    <name type="scientific">Candidatus Thiocaldithrix dubininis</name>
    <dbReference type="NCBI Taxonomy" id="3080823"/>
    <lineage>
        <taxon>Bacteria</taxon>
        <taxon>Pseudomonadati</taxon>
        <taxon>Pseudomonadota</taxon>
        <taxon>Gammaproteobacteria</taxon>
        <taxon>Thiotrichales</taxon>
        <taxon>Thiotrichaceae</taxon>
        <taxon>Candidatus Thiocaldithrix</taxon>
    </lineage>
</organism>
<evidence type="ECO:0000256" key="7">
    <source>
        <dbReference type="ARBA" id="ARBA00023015"/>
    </source>
</evidence>
<evidence type="ECO:0000256" key="12">
    <source>
        <dbReference type="HAMAP-Rule" id="MF_00015"/>
    </source>
</evidence>
<keyword evidence="4 12" id="KW-0227">DNA damage</keyword>
<dbReference type="InterPro" id="IPR015927">
    <property type="entry name" value="Peptidase_S24_S26A/B/C"/>
</dbReference>
<evidence type="ECO:0000259" key="14">
    <source>
        <dbReference type="Pfam" id="PF00717"/>
    </source>
</evidence>
<comment type="function">
    <text evidence="12">Represses a number of genes involved in the response to DNA damage (SOS response), including recA and lexA. In the presence of single-stranded DNA, RecA interacts with LexA causing an autocatalytic cleavage which disrupts the DNA-binding part of LexA, leading to derepression of the SOS regulon and eventually DNA repair.</text>
</comment>
<keyword evidence="5 12" id="KW-0378">Hydrolase</keyword>
<evidence type="ECO:0000256" key="2">
    <source>
        <dbReference type="ARBA" id="ARBA00022491"/>
    </source>
</evidence>
<dbReference type="PANTHER" id="PTHR33516:SF2">
    <property type="entry name" value="LEXA REPRESSOR-RELATED"/>
    <property type="match status" value="1"/>
</dbReference>
<evidence type="ECO:0000259" key="15">
    <source>
        <dbReference type="Pfam" id="PF01726"/>
    </source>
</evidence>
<sequence>MLTRRQQQIMDIIHKLYAQNGYLPTLDEIAHAGGINTRSTVHQHVQALIQQGYLAATTGKRAYRLPEPAAREDYLPLLGKIAAGQPIEALASQNEISADEMFRGQGRFVLKVSGESMRDIGIMDGDYVVIQKQNIASNGEIIVALVDKQEATLKRIFYLPNRKIELRPENSDMESLIYPAKSVQVQGKLVGVFRTY</sequence>
<dbReference type="InterPro" id="IPR006200">
    <property type="entry name" value="LexA"/>
</dbReference>
<comment type="catalytic activity">
    <reaction evidence="12">
        <text>Hydrolysis of Ala-|-Gly bond in repressor LexA.</text>
        <dbReference type="EC" id="3.4.21.88"/>
    </reaction>
</comment>
<dbReference type="Gene3D" id="1.10.10.10">
    <property type="entry name" value="Winged helix-like DNA-binding domain superfamily/Winged helix DNA-binding domain"/>
    <property type="match status" value="1"/>
</dbReference>
<evidence type="ECO:0000256" key="11">
    <source>
        <dbReference type="ARBA" id="ARBA00023236"/>
    </source>
</evidence>
<dbReference type="GO" id="GO:0006508">
    <property type="term" value="P:proteolysis"/>
    <property type="evidence" value="ECO:0007669"/>
    <property type="project" value="InterPro"/>
</dbReference>
<dbReference type="AlphaFoldDB" id="A0AA95KIC7"/>
<dbReference type="GO" id="GO:0003677">
    <property type="term" value="F:DNA binding"/>
    <property type="evidence" value="ECO:0007669"/>
    <property type="project" value="UniProtKB-UniRule"/>
</dbReference>
<dbReference type="GO" id="GO:0009432">
    <property type="term" value="P:SOS response"/>
    <property type="evidence" value="ECO:0007669"/>
    <property type="project" value="UniProtKB-UniRule"/>
</dbReference>
<dbReference type="SUPFAM" id="SSF51306">
    <property type="entry name" value="LexA/Signal peptidase"/>
    <property type="match status" value="1"/>
</dbReference>
<keyword evidence="11 12" id="KW-0742">SOS response</keyword>
<comment type="similarity">
    <text evidence="1 12 13">Belongs to the peptidase S24 family.</text>
</comment>
<keyword evidence="3 12" id="KW-0235">DNA replication</keyword>
<evidence type="ECO:0000256" key="13">
    <source>
        <dbReference type="RuleBase" id="RU003991"/>
    </source>
</evidence>
<dbReference type="GO" id="GO:0006260">
    <property type="term" value="P:DNA replication"/>
    <property type="evidence" value="ECO:0007669"/>
    <property type="project" value="UniProtKB-UniRule"/>
</dbReference>
<reference evidence="16" key="1">
    <citation type="journal article" date="2023" name="Int. J. Mol. Sci.">
        <title>Metagenomics Revealed a New Genus 'Candidatus Thiocaldithrix dubininis' gen. nov., sp. nov. and a New Species 'Candidatus Thiothrix putei' sp. nov. in the Family Thiotrichaceae, Some Members of Which Have Traits of Both Na+- and H+-Motive Energetics.</title>
        <authorList>
            <person name="Ravin N.V."/>
            <person name="Muntyan M.S."/>
            <person name="Smolyakov D.D."/>
            <person name="Rudenko T.S."/>
            <person name="Beletsky A.V."/>
            <person name="Mardanov A.V."/>
            <person name="Grabovich M.Y."/>
        </authorList>
    </citation>
    <scope>NUCLEOTIDE SEQUENCE</scope>
    <source>
        <strain evidence="16">GKL-01</strain>
    </source>
</reference>
<dbReference type="InterPro" id="IPR036286">
    <property type="entry name" value="LexA/Signal_pep-like_sf"/>
</dbReference>
<dbReference type="InterPro" id="IPR006197">
    <property type="entry name" value="Peptidase_S24_LexA"/>
</dbReference>
<evidence type="ECO:0000256" key="8">
    <source>
        <dbReference type="ARBA" id="ARBA00023125"/>
    </source>
</evidence>
<protein>
    <recommendedName>
        <fullName evidence="12">LexA repressor</fullName>
        <ecNumber evidence="12">3.4.21.88</ecNumber>
    </recommendedName>
</protein>
<dbReference type="GO" id="GO:0045892">
    <property type="term" value="P:negative regulation of DNA-templated transcription"/>
    <property type="evidence" value="ECO:0007669"/>
    <property type="project" value="UniProtKB-UniRule"/>
</dbReference>
<evidence type="ECO:0000256" key="6">
    <source>
        <dbReference type="ARBA" id="ARBA00022813"/>
    </source>
</evidence>